<proteinExistence type="predicted"/>
<evidence type="ECO:0000313" key="1">
    <source>
        <dbReference type="EMBL" id="SBS33121.1"/>
    </source>
</evidence>
<name>A0A1A8THQ7_9GAMM</name>
<reference evidence="1 2" key="1">
    <citation type="submission" date="2016-06" db="EMBL/GenBank/DDBJ databases">
        <authorList>
            <person name="Kjaerup R.B."/>
            <person name="Dalgaard T.S."/>
            <person name="Juul-Madsen H.R."/>
        </authorList>
    </citation>
    <scope>NUCLEOTIDE SEQUENCE [LARGE SCALE GENOMIC DNA]</scope>
    <source>
        <strain evidence="1 2">CECT 8886</strain>
    </source>
</reference>
<evidence type="ECO:0008006" key="3">
    <source>
        <dbReference type="Google" id="ProtNLM"/>
    </source>
</evidence>
<protein>
    <recommendedName>
        <fullName evidence="3">Cutinase</fullName>
    </recommendedName>
</protein>
<dbReference type="EMBL" id="FLOB01000006">
    <property type="protein sequence ID" value="SBS33121.1"/>
    <property type="molecule type" value="Genomic_DNA"/>
</dbReference>
<accession>A0A1A8THQ7</accession>
<dbReference type="RefSeq" id="WP_067017148.1">
    <property type="nucleotide sequence ID" value="NZ_FLOB01000006.1"/>
</dbReference>
<gene>
    <name evidence="1" type="ORF">MSP8886_02645</name>
</gene>
<dbReference type="AlphaFoldDB" id="A0A1A8THQ7"/>
<organism evidence="1 2">
    <name type="scientific">Marinomonas spartinae</name>
    <dbReference type="NCBI Taxonomy" id="1792290"/>
    <lineage>
        <taxon>Bacteria</taxon>
        <taxon>Pseudomonadati</taxon>
        <taxon>Pseudomonadota</taxon>
        <taxon>Gammaproteobacteria</taxon>
        <taxon>Oceanospirillales</taxon>
        <taxon>Oceanospirillaceae</taxon>
        <taxon>Marinomonas</taxon>
    </lineage>
</organism>
<evidence type="ECO:0000313" key="2">
    <source>
        <dbReference type="Proteomes" id="UP000092544"/>
    </source>
</evidence>
<dbReference type="OrthoDB" id="6103751at2"/>
<dbReference type="Proteomes" id="UP000092544">
    <property type="component" value="Unassembled WGS sequence"/>
</dbReference>
<sequence>MIGITKPRRYFNQLIIGTLALLALYAPTKDLISYLHEQFQHQNIEIVEASFGANMPWQTQDMSYVKVAQEIRPSFATSQIIYTRLRLNNPTSQPQTYRKIWLNFNHRNGTREYTTDYTLYNADTRQRLIGQSVQVGPHSSVDVIAAYRFIPSYRHQVPSSMNVSWEGKDLIRENACSYDMKNLMTNNFHTQCDQ</sequence>
<keyword evidence="2" id="KW-1185">Reference proteome</keyword>